<evidence type="ECO:0000256" key="1">
    <source>
        <dbReference type="SAM" id="SignalP"/>
    </source>
</evidence>
<feature type="chain" id="PRO_5017075522" evidence="1">
    <location>
        <begin position="22"/>
        <end position="187"/>
    </location>
</feature>
<keyword evidence="1" id="KW-0732">Signal</keyword>
<feature type="signal peptide" evidence="1">
    <location>
        <begin position="1"/>
        <end position="21"/>
    </location>
</feature>
<name>A0A370QL98_9FLAO</name>
<dbReference type="OrthoDB" id="1359771at2"/>
<comment type="caution">
    <text evidence="2">The sequence shown here is derived from an EMBL/GenBank/DDBJ whole genome shotgun (WGS) entry which is preliminary data.</text>
</comment>
<dbReference type="EMBL" id="QRAO01000001">
    <property type="protein sequence ID" value="RDK89091.1"/>
    <property type="molecule type" value="Genomic_DNA"/>
</dbReference>
<dbReference type="RefSeq" id="WP_115122733.1">
    <property type="nucleotide sequence ID" value="NZ_QRAO01000001.1"/>
</dbReference>
<gene>
    <name evidence="2" type="ORF">C8D94_101971</name>
</gene>
<accession>A0A370QL98</accession>
<keyword evidence="3" id="KW-1185">Reference proteome</keyword>
<dbReference type="AlphaFoldDB" id="A0A370QL98"/>
<dbReference type="Proteomes" id="UP000255317">
    <property type="component" value="Unassembled WGS sequence"/>
</dbReference>
<reference evidence="2 3" key="1">
    <citation type="submission" date="2018-07" db="EMBL/GenBank/DDBJ databases">
        <title>Genomic Encyclopedia of Type Strains, Phase IV (KMG-IV): sequencing the most valuable type-strain genomes for metagenomic binning, comparative biology and taxonomic classification.</title>
        <authorList>
            <person name="Goeker M."/>
        </authorList>
    </citation>
    <scope>NUCLEOTIDE SEQUENCE [LARGE SCALE GENOMIC DNA]</scope>
    <source>
        <strain evidence="2 3">DSM 101478</strain>
    </source>
</reference>
<sequence>MRNFKPFLILIFLLSTTYGVAQEKYTEASVTNALKENFVVFVENVRPAYTKGDNYAEFKRGVLVGTSKPPNYTLPPIPIEGENLLKEAYRVLVANYSPNQIMQGSNFKLVGKAVLYINDQTQKKSVADAEAALFGGNDYLLNNNVILNSSRGECKWWELWCHLNQVFGSGGGAQILQTIVTIIINIL</sequence>
<organism evidence="2 3">
    <name type="scientific">Marinirhabdus gelatinilytica</name>
    <dbReference type="NCBI Taxonomy" id="1703343"/>
    <lineage>
        <taxon>Bacteria</taxon>
        <taxon>Pseudomonadati</taxon>
        <taxon>Bacteroidota</taxon>
        <taxon>Flavobacteriia</taxon>
        <taxon>Flavobacteriales</taxon>
        <taxon>Flavobacteriaceae</taxon>
    </lineage>
</organism>
<proteinExistence type="predicted"/>
<evidence type="ECO:0000313" key="3">
    <source>
        <dbReference type="Proteomes" id="UP000255317"/>
    </source>
</evidence>
<evidence type="ECO:0000313" key="2">
    <source>
        <dbReference type="EMBL" id="RDK89091.1"/>
    </source>
</evidence>
<protein>
    <submittedName>
        <fullName evidence="2">Uncharacterized protein</fullName>
    </submittedName>
</protein>